<dbReference type="Pfam" id="PF00990">
    <property type="entry name" value="GGDEF"/>
    <property type="match status" value="1"/>
</dbReference>
<feature type="transmembrane region" description="Helical" evidence="1">
    <location>
        <begin position="391"/>
        <end position="410"/>
    </location>
</feature>
<organism evidence="4 5">
    <name type="scientific">Calothrix parietina FACHB-288</name>
    <dbReference type="NCBI Taxonomy" id="2692896"/>
    <lineage>
        <taxon>Bacteria</taxon>
        <taxon>Bacillati</taxon>
        <taxon>Cyanobacteriota</taxon>
        <taxon>Cyanophyceae</taxon>
        <taxon>Nostocales</taxon>
        <taxon>Calotrichaceae</taxon>
        <taxon>Calothrix</taxon>
    </lineage>
</organism>
<dbReference type="CDD" id="cd01948">
    <property type="entry name" value="EAL"/>
    <property type="match status" value="1"/>
</dbReference>
<keyword evidence="5" id="KW-1185">Reference proteome</keyword>
<proteinExistence type="predicted"/>
<dbReference type="Gene3D" id="3.20.20.450">
    <property type="entry name" value="EAL domain"/>
    <property type="match status" value="1"/>
</dbReference>
<sequence length="854" mass="95706">MIAKYSRKFLSLVSVVTKNCQRQVNRSIFKLSLGQSVLVTSILITGLVLGVRQLGWLEFLELVCFDNMVRLVGDAGPDPRLLVVTITEADLQAQKQWPLSDRTLAEVLTKLQQSQPTAIGLDLYRNLPQPPGHESLMQQLQAPNVITITNLGDTNAEGVSPIPGLSPEHIGFNDFVIDPDGVVRRNLIYAYQGQEQYYSFSLRLTLKYLDQQGVTAKVHPNVQLGNIIFPPLNSNSGGYHNIDSAGNQIMISYRSPKQIARQVSLTQVLRGEFQPEWVKDKVVLIGTTASSLKDLFFTPYSASKSANPAMPGVLIHAQLVSQLLSTTLDRQPIFWFWPEWAEYLWVWTWALIGGVIVWRIRQPLILGVMEVISLGVLCIICFSIFTQAGWIPIIPAMLGFVVTGGSVLAYKLRYNSLHDALTNLPNRDLFLKQLEWAIADTKLSQNARFALLFLDIDRFKVINESLGHQVGDQLLIKATQRLKAGLGRRAKIARVGGDEFAILLENITDSQEVNCIADQIHKAMSLPFYNNGQEIFTSISIGIAFSQTELESEPVTLLRDAHTAMYRAKDQGKGRYEVFATGMHTQIFKRFQLEIDLRRAIEKEELYLQYQPIVSLETDKIIGFEALVRWQHPVHGFVSPAEFIPVAEETGLIIPLGKWILLSACDQLSIWQAQFPLDPPLMMSINISGHQLSHPDLVEYIEKILHQKSIDGENLKLEITETVAMNDVEAAISILLKLRTLNLRLSIDDFGTGYSSLSYLHRFPVNTLKIDRAFVSRMEDTNEDAAIVETVIMLSHALGMDVVAEGVETAEQKAKLKKLGCEYGQGYFFSKPLDSESATVLLKQQFENITDPNS</sequence>
<feature type="transmembrane region" description="Helical" evidence="1">
    <location>
        <begin position="340"/>
        <end position="358"/>
    </location>
</feature>
<dbReference type="InterPro" id="IPR050706">
    <property type="entry name" value="Cyclic-di-GMP_PDE-like"/>
</dbReference>
<dbReference type="SMART" id="SM00267">
    <property type="entry name" value="GGDEF"/>
    <property type="match status" value="1"/>
</dbReference>
<evidence type="ECO:0000313" key="5">
    <source>
        <dbReference type="Proteomes" id="UP000658514"/>
    </source>
</evidence>
<evidence type="ECO:0000259" key="2">
    <source>
        <dbReference type="PROSITE" id="PS50883"/>
    </source>
</evidence>
<gene>
    <name evidence="4" type="ORF">H6G24_10965</name>
</gene>
<dbReference type="PROSITE" id="PS50883">
    <property type="entry name" value="EAL"/>
    <property type="match status" value="1"/>
</dbReference>
<dbReference type="EMBL" id="JACJQH010000014">
    <property type="protein sequence ID" value="MBD2196010.1"/>
    <property type="molecule type" value="Genomic_DNA"/>
</dbReference>
<dbReference type="SMART" id="SM00052">
    <property type="entry name" value="EAL"/>
    <property type="match status" value="1"/>
</dbReference>
<keyword evidence="1" id="KW-0812">Transmembrane</keyword>
<dbReference type="PANTHER" id="PTHR33121:SF70">
    <property type="entry name" value="SIGNALING PROTEIN YKOW"/>
    <property type="match status" value="1"/>
</dbReference>
<keyword evidence="1" id="KW-0472">Membrane</keyword>
<dbReference type="InterPro" id="IPR001633">
    <property type="entry name" value="EAL_dom"/>
</dbReference>
<dbReference type="Pfam" id="PF05226">
    <property type="entry name" value="CHASE2"/>
    <property type="match status" value="1"/>
</dbReference>
<feature type="domain" description="GGDEF" evidence="3">
    <location>
        <begin position="447"/>
        <end position="581"/>
    </location>
</feature>
<evidence type="ECO:0000313" key="4">
    <source>
        <dbReference type="EMBL" id="MBD2196010.1"/>
    </source>
</evidence>
<dbReference type="InterPro" id="IPR043128">
    <property type="entry name" value="Rev_trsase/Diguanyl_cyclase"/>
</dbReference>
<evidence type="ECO:0000256" key="1">
    <source>
        <dbReference type="SAM" id="Phobius"/>
    </source>
</evidence>
<dbReference type="InterPro" id="IPR007890">
    <property type="entry name" value="CHASE2"/>
</dbReference>
<dbReference type="SUPFAM" id="SSF141868">
    <property type="entry name" value="EAL domain-like"/>
    <property type="match status" value="1"/>
</dbReference>
<keyword evidence="1" id="KW-1133">Transmembrane helix</keyword>
<dbReference type="Proteomes" id="UP000658514">
    <property type="component" value="Unassembled WGS sequence"/>
</dbReference>
<accession>A0ABR8A7N8</accession>
<dbReference type="InterPro" id="IPR029787">
    <property type="entry name" value="Nucleotide_cyclase"/>
</dbReference>
<dbReference type="SMART" id="SM01080">
    <property type="entry name" value="CHASE2"/>
    <property type="match status" value="1"/>
</dbReference>
<dbReference type="InterPro" id="IPR035919">
    <property type="entry name" value="EAL_sf"/>
</dbReference>
<dbReference type="PROSITE" id="PS50887">
    <property type="entry name" value="GGDEF"/>
    <property type="match status" value="1"/>
</dbReference>
<dbReference type="PANTHER" id="PTHR33121">
    <property type="entry name" value="CYCLIC DI-GMP PHOSPHODIESTERASE PDEF"/>
    <property type="match status" value="1"/>
</dbReference>
<comment type="caution">
    <text evidence="4">The sequence shown here is derived from an EMBL/GenBank/DDBJ whole genome shotgun (WGS) entry which is preliminary data.</text>
</comment>
<dbReference type="CDD" id="cd01949">
    <property type="entry name" value="GGDEF"/>
    <property type="match status" value="1"/>
</dbReference>
<feature type="transmembrane region" description="Helical" evidence="1">
    <location>
        <begin position="32"/>
        <end position="51"/>
    </location>
</feature>
<name>A0ABR8A7N8_9CYAN</name>
<evidence type="ECO:0000259" key="3">
    <source>
        <dbReference type="PROSITE" id="PS50887"/>
    </source>
</evidence>
<dbReference type="InterPro" id="IPR000160">
    <property type="entry name" value="GGDEF_dom"/>
</dbReference>
<feature type="transmembrane region" description="Helical" evidence="1">
    <location>
        <begin position="365"/>
        <end position="385"/>
    </location>
</feature>
<reference evidence="4 5" key="1">
    <citation type="journal article" date="2020" name="ISME J.">
        <title>Comparative genomics reveals insights into cyanobacterial evolution and habitat adaptation.</title>
        <authorList>
            <person name="Chen M.Y."/>
            <person name="Teng W.K."/>
            <person name="Zhao L."/>
            <person name="Hu C.X."/>
            <person name="Zhou Y.K."/>
            <person name="Han B.P."/>
            <person name="Song L.R."/>
            <person name="Shu W.S."/>
        </authorList>
    </citation>
    <scope>NUCLEOTIDE SEQUENCE [LARGE SCALE GENOMIC DNA]</scope>
    <source>
        <strain evidence="4 5">FACHB-288</strain>
    </source>
</reference>
<dbReference type="Pfam" id="PF00563">
    <property type="entry name" value="EAL"/>
    <property type="match status" value="1"/>
</dbReference>
<dbReference type="Gene3D" id="3.30.70.270">
    <property type="match status" value="1"/>
</dbReference>
<dbReference type="SUPFAM" id="SSF55073">
    <property type="entry name" value="Nucleotide cyclase"/>
    <property type="match status" value="1"/>
</dbReference>
<feature type="domain" description="EAL" evidence="2">
    <location>
        <begin position="590"/>
        <end position="846"/>
    </location>
</feature>
<protein>
    <submittedName>
        <fullName evidence="4">EAL domain-containing protein</fullName>
    </submittedName>
</protein>
<dbReference type="NCBIfam" id="TIGR00254">
    <property type="entry name" value="GGDEF"/>
    <property type="match status" value="1"/>
</dbReference>